<name>A0A1E8CM30_9GAMM</name>
<dbReference type="AlphaFoldDB" id="A0A1E8CM30"/>
<comment type="caution">
    <text evidence="3">The sequence shown here is derived from an EMBL/GenBank/DDBJ whole genome shotgun (WGS) entry which is preliminary data.</text>
</comment>
<sequence>MNTESYQPLTLMDFAEPESSSMWQAINDDVMGGESQGEPQVIDRQLHFQGDISLANNGGFASVRARGQHHDLSAADSVLIRIKGDGRSYQFRLYTKAHFQGSRIAYATSFQTIDNEWLELRLHFSQLQPVFRGRTLSGPAFSPADVEEMGFMLVDKREGPFKLVVDWIRAA</sequence>
<dbReference type="STRING" id="1524254.PHACT_10345"/>
<feature type="domain" description="NADH:ubiquinone oxidoreductase intermediate-associated protein 30" evidence="2">
    <location>
        <begin position="12"/>
        <end position="165"/>
    </location>
</feature>
<dbReference type="RefSeq" id="WP_070117705.1">
    <property type="nucleotide sequence ID" value="NZ_MASR01000001.1"/>
</dbReference>
<evidence type="ECO:0000259" key="2">
    <source>
        <dbReference type="Pfam" id="PF08547"/>
    </source>
</evidence>
<dbReference type="OrthoDB" id="442188at2"/>
<dbReference type="PANTHER" id="PTHR13194:SF19">
    <property type="entry name" value="NAD(P)-BINDING ROSSMANN-FOLD SUPERFAMILY PROTEIN"/>
    <property type="match status" value="1"/>
</dbReference>
<dbReference type="PANTHER" id="PTHR13194">
    <property type="entry name" value="COMPLEX I INTERMEDIATE-ASSOCIATED PROTEIN 30"/>
    <property type="match status" value="1"/>
</dbReference>
<evidence type="ECO:0000313" key="4">
    <source>
        <dbReference type="Proteomes" id="UP000175669"/>
    </source>
</evidence>
<dbReference type="Pfam" id="PF08547">
    <property type="entry name" value="CIA30"/>
    <property type="match status" value="1"/>
</dbReference>
<dbReference type="InterPro" id="IPR008979">
    <property type="entry name" value="Galactose-bd-like_sf"/>
</dbReference>
<dbReference type="Proteomes" id="UP000175669">
    <property type="component" value="Unassembled WGS sequence"/>
</dbReference>
<protein>
    <recommendedName>
        <fullName evidence="2">NADH:ubiquinone oxidoreductase intermediate-associated protein 30 domain-containing protein</fullName>
    </recommendedName>
</protein>
<dbReference type="EMBL" id="MASR01000001">
    <property type="protein sequence ID" value="OFE13488.1"/>
    <property type="molecule type" value="Genomic_DNA"/>
</dbReference>
<gene>
    <name evidence="3" type="ORF">PHACT_10345</name>
</gene>
<organism evidence="3 4">
    <name type="scientific">Pseudohongiella acticola</name>
    <dbReference type="NCBI Taxonomy" id="1524254"/>
    <lineage>
        <taxon>Bacteria</taxon>
        <taxon>Pseudomonadati</taxon>
        <taxon>Pseudomonadota</taxon>
        <taxon>Gammaproteobacteria</taxon>
        <taxon>Pseudomonadales</taxon>
        <taxon>Pseudohongiellaceae</taxon>
        <taxon>Pseudohongiella</taxon>
    </lineage>
</organism>
<reference evidence="4" key="1">
    <citation type="submission" date="2016-07" db="EMBL/GenBank/DDBJ databases">
        <authorList>
            <person name="Florea S."/>
            <person name="Webb J.S."/>
            <person name="Jaromczyk J."/>
            <person name="Schardl C.L."/>
        </authorList>
    </citation>
    <scope>NUCLEOTIDE SEQUENCE [LARGE SCALE GENOMIC DNA]</scope>
    <source>
        <strain evidence="4">KCTC 42131</strain>
    </source>
</reference>
<dbReference type="InterPro" id="IPR039131">
    <property type="entry name" value="NDUFAF1"/>
</dbReference>
<evidence type="ECO:0000256" key="1">
    <source>
        <dbReference type="ARBA" id="ARBA00007884"/>
    </source>
</evidence>
<dbReference type="SUPFAM" id="SSF49785">
    <property type="entry name" value="Galactose-binding domain-like"/>
    <property type="match status" value="1"/>
</dbReference>
<accession>A0A1E8CM30</accession>
<comment type="similarity">
    <text evidence="1">Belongs to the CIA30 family.</text>
</comment>
<keyword evidence="4" id="KW-1185">Reference proteome</keyword>
<dbReference type="InterPro" id="IPR013857">
    <property type="entry name" value="NADH-UbQ_OxRdtase-assoc_prot30"/>
</dbReference>
<proteinExistence type="inferred from homology"/>
<evidence type="ECO:0000313" key="3">
    <source>
        <dbReference type="EMBL" id="OFE13488.1"/>
    </source>
</evidence>